<dbReference type="KEGG" id="lpil:LIP_3612"/>
<name>A0A0K2SQL4_LIMPI</name>
<feature type="region of interest" description="Disordered" evidence="1">
    <location>
        <begin position="157"/>
        <end position="178"/>
    </location>
</feature>
<dbReference type="STRING" id="1555112.LIP_3612"/>
<proteinExistence type="predicted"/>
<dbReference type="Proteomes" id="UP000065807">
    <property type="component" value="Chromosome"/>
</dbReference>
<dbReference type="EMBL" id="AP014924">
    <property type="protein sequence ID" value="BAS29420.1"/>
    <property type="molecule type" value="Genomic_DNA"/>
</dbReference>
<evidence type="ECO:0000313" key="2">
    <source>
        <dbReference type="EMBL" id="BAS29420.1"/>
    </source>
</evidence>
<sequence length="317" mass="34168">MASQVLHFPLAPPEAHPYTHPGGPAARARGEFRLRLWADGTGAGLTRAERLRMVNNEGGYYQTWLVADVRVPRRVDPADLEALPRVHPEANRPGSVFTLDGQRPRPLPAAGVPNTVWLAVRAGAWGTDETGRQPGARWFLNDFSNWCFWLPEGWGEPPPPLADDPGAPRDPDAPELGAARGLPSGLALQILTDLFVGRATVLPEVPADPPLARLQALWERRVRPLDSDGDGLLGYRDAVGTRGLFLDPLAFSRVIVTREVPSSATVPRLYPTTAAVVLAGWREGAALVDTVEPEPNEPPADGAERDPDPLPEVPAAG</sequence>
<accession>A0A0K2SQL4</accession>
<gene>
    <name evidence="2" type="ORF">LIP_3612</name>
</gene>
<keyword evidence="3" id="KW-1185">Reference proteome</keyword>
<evidence type="ECO:0000256" key="1">
    <source>
        <dbReference type="SAM" id="MobiDB-lite"/>
    </source>
</evidence>
<feature type="region of interest" description="Disordered" evidence="1">
    <location>
        <begin position="288"/>
        <end position="317"/>
    </location>
</feature>
<reference evidence="3" key="1">
    <citation type="submission" date="2015-07" db="EMBL/GenBank/DDBJ databases">
        <title>Complete genome sequence and phylogenetic analysis of Limnochorda pilosa.</title>
        <authorList>
            <person name="Watanabe M."/>
            <person name="Kojima H."/>
            <person name="Fukui M."/>
        </authorList>
    </citation>
    <scope>NUCLEOTIDE SEQUENCE [LARGE SCALE GENOMIC DNA]</scope>
    <source>
        <strain evidence="3">HC45</strain>
    </source>
</reference>
<reference evidence="3" key="2">
    <citation type="journal article" date="2016" name="Int. J. Syst. Evol. Microbiol.">
        <title>Complete genome sequence and cell structure of Limnochorda pilosa, a Gram-negative spore-former within the phylum Firmicutes.</title>
        <authorList>
            <person name="Watanabe M."/>
            <person name="Kojima H."/>
            <person name="Fukui M."/>
        </authorList>
    </citation>
    <scope>NUCLEOTIDE SEQUENCE [LARGE SCALE GENOMIC DNA]</scope>
    <source>
        <strain evidence="3">HC45</strain>
    </source>
</reference>
<organism evidence="2 3">
    <name type="scientific">Limnochorda pilosa</name>
    <dbReference type="NCBI Taxonomy" id="1555112"/>
    <lineage>
        <taxon>Bacteria</taxon>
        <taxon>Bacillati</taxon>
        <taxon>Bacillota</taxon>
        <taxon>Limnochordia</taxon>
        <taxon>Limnochordales</taxon>
        <taxon>Limnochordaceae</taxon>
        <taxon>Limnochorda</taxon>
    </lineage>
</organism>
<evidence type="ECO:0000313" key="3">
    <source>
        <dbReference type="Proteomes" id="UP000065807"/>
    </source>
</evidence>
<dbReference type="AlphaFoldDB" id="A0A0K2SQL4"/>
<protein>
    <submittedName>
        <fullName evidence="2">Uncharacterized protein</fullName>
    </submittedName>
</protein>
<dbReference type="RefSeq" id="WP_068141114.1">
    <property type="nucleotide sequence ID" value="NZ_AP014924.1"/>
</dbReference>